<evidence type="ECO:0000256" key="1">
    <source>
        <dbReference type="SAM" id="Coils"/>
    </source>
</evidence>
<proteinExistence type="predicted"/>
<feature type="region of interest" description="Disordered" evidence="2">
    <location>
        <begin position="1"/>
        <end position="58"/>
    </location>
</feature>
<feature type="region of interest" description="Disordered" evidence="2">
    <location>
        <begin position="259"/>
        <end position="299"/>
    </location>
</feature>
<feature type="compositionally biased region" description="Basic and acidic residues" evidence="2">
    <location>
        <begin position="259"/>
        <end position="273"/>
    </location>
</feature>
<gene>
    <name evidence="3" type="ORF">LY89DRAFT_170043</name>
</gene>
<name>A0A194XSJ9_MOLSC</name>
<accession>A0A194XSJ9</accession>
<feature type="coiled-coil region" evidence="1">
    <location>
        <begin position="339"/>
        <end position="373"/>
    </location>
</feature>
<dbReference type="AlphaFoldDB" id="A0A194XSJ9"/>
<organism evidence="3 4">
    <name type="scientific">Mollisia scopiformis</name>
    <name type="common">Conifer needle endophyte fungus</name>
    <name type="synonym">Phialocephala scopiformis</name>
    <dbReference type="NCBI Taxonomy" id="149040"/>
    <lineage>
        <taxon>Eukaryota</taxon>
        <taxon>Fungi</taxon>
        <taxon>Dikarya</taxon>
        <taxon>Ascomycota</taxon>
        <taxon>Pezizomycotina</taxon>
        <taxon>Leotiomycetes</taxon>
        <taxon>Helotiales</taxon>
        <taxon>Mollisiaceae</taxon>
        <taxon>Mollisia</taxon>
    </lineage>
</organism>
<feature type="region of interest" description="Disordered" evidence="2">
    <location>
        <begin position="162"/>
        <end position="187"/>
    </location>
</feature>
<dbReference type="GeneID" id="28815287"/>
<dbReference type="RefSeq" id="XP_018077528.1">
    <property type="nucleotide sequence ID" value="XM_018205561.1"/>
</dbReference>
<dbReference type="OrthoDB" id="3557957at2759"/>
<dbReference type="EMBL" id="KQ947405">
    <property type="protein sequence ID" value="KUJ23173.1"/>
    <property type="molecule type" value="Genomic_DNA"/>
</dbReference>
<reference evidence="3 4" key="1">
    <citation type="submission" date="2015-10" db="EMBL/GenBank/DDBJ databases">
        <title>Full genome of DAOMC 229536 Phialocephala scopiformis, a fungal endophyte of spruce producing the potent anti-insectan compound rugulosin.</title>
        <authorList>
            <consortium name="DOE Joint Genome Institute"/>
            <person name="Walker A.K."/>
            <person name="Frasz S.L."/>
            <person name="Seifert K.A."/>
            <person name="Miller J.D."/>
            <person name="Mondo S.J."/>
            <person name="Labutti K."/>
            <person name="Lipzen A."/>
            <person name="Dockter R."/>
            <person name="Kennedy M."/>
            <person name="Grigoriev I.V."/>
            <person name="Spatafora J.W."/>
        </authorList>
    </citation>
    <scope>NUCLEOTIDE SEQUENCE [LARGE SCALE GENOMIC DNA]</scope>
    <source>
        <strain evidence="3 4">CBS 120377</strain>
    </source>
</reference>
<feature type="compositionally biased region" description="Acidic residues" evidence="2">
    <location>
        <begin position="274"/>
        <end position="289"/>
    </location>
</feature>
<feature type="compositionally biased region" description="Basic and acidic residues" evidence="2">
    <location>
        <begin position="162"/>
        <end position="173"/>
    </location>
</feature>
<evidence type="ECO:0000313" key="3">
    <source>
        <dbReference type="EMBL" id="KUJ23173.1"/>
    </source>
</evidence>
<evidence type="ECO:0000256" key="2">
    <source>
        <dbReference type="SAM" id="MobiDB-lite"/>
    </source>
</evidence>
<sequence length="637" mass="71617">MADNNSEMGSLPPPELPIEGTSTEKAPTNPKRPFQEQTPAGDDEVDDPDFVGPQSAHPAKKKVRKYRLLDDAFTYIGTHVKEPLVEVLARIGKDGKIWTRAVQKGDSRQLSNWSDLVSSNGRVKFENIKIDSRVIGDFAGLIDETYLDERVKLVKDFLNSDKSRTTTSRERVELPPPPPPPPPPVYEPSRIQVGTDRVSKQPVSAIMIHGKGDHGPYVRFSRVGLHVGYEYKDIEFDQEYWRGSINASKKYIKTLFKVKDDSRQGSQSQRRELEEVDDASEQSSDDEVEQPIQDGLGTLKPSNLVLSDGFEDAFASLDKSYNASIDRLRREAGRQDSVIGEREGEIEGLRSDIEELSNANSKHQETIAEHELTIRTHDAVIEELSLARQQEAETSSALLRQRNEIISNLEARVKELTLGGGSNSGHTAKTDNEAALKSQVKELEAKLKAAESANMTQAWKIASFSGESEDSKNTIALRLQHEVDIRDDKIAGLEQELQDLRAENGQSQFPHPLLPLPIFTREFDLHGLRFEDGFVKVPEAFAKASLFKERNGAKFTGENNILWQKTRMLQDNIIVAGTPLDRIETIAGARYACYEEGGKQKRLRLPDQTSLVLYDQKYCIEWEILKETDPEEVDYSF</sequence>
<evidence type="ECO:0000313" key="4">
    <source>
        <dbReference type="Proteomes" id="UP000070700"/>
    </source>
</evidence>
<protein>
    <submittedName>
        <fullName evidence="3">Uncharacterized protein</fullName>
    </submittedName>
</protein>
<dbReference type="KEGG" id="psco:LY89DRAFT_170043"/>
<keyword evidence="4" id="KW-1185">Reference proteome</keyword>
<dbReference type="InParanoid" id="A0A194XSJ9"/>
<feature type="compositionally biased region" description="Pro residues" evidence="2">
    <location>
        <begin position="174"/>
        <end position="186"/>
    </location>
</feature>
<keyword evidence="1" id="KW-0175">Coiled coil</keyword>
<dbReference type="Proteomes" id="UP000070700">
    <property type="component" value="Unassembled WGS sequence"/>
</dbReference>